<dbReference type="PANTHER" id="PTHR33376:SF7">
    <property type="entry name" value="C4-DICARBOXYLATE-BINDING PROTEIN DCTB"/>
    <property type="match status" value="1"/>
</dbReference>
<name>A0A2U1T447_9CORY</name>
<sequence>MACGGRGAQDTYQLHYTTYSSGDSDQTRTVQAFAEEVEKLSDGAVTFRIHHSGSLLDGDETAMAVTDGRADLGQVASIYATSDLPLFTLSELPFEVHNPEAHMRSLQRLYEENEEYRESFESRGLRMLFPLPLGNAMLGLASAAAAPGELAGRSIRASGLAAEVLLDAGVDPVALGAGEIYESLSRGVVEGYILSIANLPTYGLMDATPQVVDPGMGAWASSIVVINEDLYQSMPTEYQDAIQQAAANTIDFGLNELDSLSDEACSALAETGSEFRAFSPESVSAWRDSAGAAEDWVAENEQKGFDAAGVLAHYREIAAAETAASDYVAPLQRCIEEHS</sequence>
<evidence type="ECO:0000256" key="1">
    <source>
        <dbReference type="ARBA" id="ARBA00009023"/>
    </source>
</evidence>
<keyword evidence="2" id="KW-0813">Transport</keyword>
<dbReference type="KEGG" id="cyz:C3B44_08475"/>
<gene>
    <name evidence="4" type="ORF">DF222_11060</name>
</gene>
<dbReference type="Pfam" id="PF03480">
    <property type="entry name" value="DctP"/>
    <property type="match status" value="1"/>
</dbReference>
<dbReference type="AlphaFoldDB" id="A0A2U1T447"/>
<reference evidence="5" key="1">
    <citation type="submission" date="2018-04" db="EMBL/GenBank/DDBJ databases">
        <authorList>
            <person name="Liu S."/>
            <person name="Wang Z."/>
            <person name="Li J."/>
        </authorList>
    </citation>
    <scope>NUCLEOTIDE SEQUENCE [LARGE SCALE GENOMIC DNA]</scope>
    <source>
        <strain evidence="5">2189</strain>
    </source>
</reference>
<protein>
    <submittedName>
        <fullName evidence="4">ABC transporter substrate-binding protein</fullName>
    </submittedName>
</protein>
<dbReference type="Gene3D" id="3.40.190.170">
    <property type="entry name" value="Bacterial extracellular solute-binding protein, family 7"/>
    <property type="match status" value="1"/>
</dbReference>
<dbReference type="OrthoDB" id="9815946at2"/>
<evidence type="ECO:0000313" key="4">
    <source>
        <dbReference type="EMBL" id="PWC00771.1"/>
    </source>
</evidence>
<dbReference type="InterPro" id="IPR038404">
    <property type="entry name" value="TRAP_DctP_sf"/>
</dbReference>
<evidence type="ECO:0000313" key="5">
    <source>
        <dbReference type="Proteomes" id="UP000244989"/>
    </source>
</evidence>
<dbReference type="PANTHER" id="PTHR33376">
    <property type="match status" value="1"/>
</dbReference>
<accession>A0A2U1T447</accession>
<proteinExistence type="inferred from homology"/>
<comment type="similarity">
    <text evidence="1">Belongs to the bacterial solute-binding protein 7 family.</text>
</comment>
<keyword evidence="3" id="KW-0732">Signal</keyword>
<dbReference type="GO" id="GO:0055085">
    <property type="term" value="P:transmembrane transport"/>
    <property type="evidence" value="ECO:0007669"/>
    <property type="project" value="InterPro"/>
</dbReference>
<organism evidence="4 5">
    <name type="scientific">Corynebacterium yudongzhengii</name>
    <dbReference type="NCBI Taxonomy" id="2080740"/>
    <lineage>
        <taxon>Bacteria</taxon>
        <taxon>Bacillati</taxon>
        <taxon>Actinomycetota</taxon>
        <taxon>Actinomycetes</taxon>
        <taxon>Mycobacteriales</taxon>
        <taxon>Corynebacteriaceae</taxon>
        <taxon>Corynebacterium</taxon>
    </lineage>
</organism>
<evidence type="ECO:0000256" key="2">
    <source>
        <dbReference type="ARBA" id="ARBA00022448"/>
    </source>
</evidence>
<keyword evidence="5" id="KW-1185">Reference proteome</keyword>
<dbReference type="EMBL" id="QEEZ01000034">
    <property type="protein sequence ID" value="PWC00771.1"/>
    <property type="molecule type" value="Genomic_DNA"/>
</dbReference>
<dbReference type="Proteomes" id="UP000244989">
    <property type="component" value="Unassembled WGS sequence"/>
</dbReference>
<dbReference type="InterPro" id="IPR018389">
    <property type="entry name" value="DctP_fam"/>
</dbReference>
<evidence type="ECO:0000256" key="3">
    <source>
        <dbReference type="ARBA" id="ARBA00022729"/>
    </source>
</evidence>
<dbReference type="NCBIfam" id="NF037995">
    <property type="entry name" value="TRAP_S1"/>
    <property type="match status" value="1"/>
</dbReference>
<comment type="caution">
    <text evidence="4">The sequence shown here is derived from an EMBL/GenBank/DDBJ whole genome shotgun (WGS) entry which is preliminary data.</text>
</comment>